<proteinExistence type="predicted"/>
<sequence>MTDSADITREQIEHLLRFYAEAGLDIALEPEPVDRFALNAGATAAPAPAPAAPATTPDREPPPEAARPPSAPARIPDDRAVAMAAEAAAAAADLDALKAAVEGFEACNLKRSARHSVFEGGARGAPLMLVGGAPSRDDDKTGEAMSGLDGIMLGKMISAIGLDLRADAYCGFCVPWAVPGGEAPTPLHLKICAPFLRRQIALAGPRIVVALGNVAARQLLEASDPITRLRGQWTEVDFGDGPVAVTALFAPSFLRDEPRFKRMAWLDLLALKKRLTQDGANA</sequence>
<dbReference type="PANTHER" id="PTHR33693">
    <property type="entry name" value="TYPE-5 URACIL-DNA GLYCOSYLASE"/>
    <property type="match status" value="1"/>
</dbReference>
<dbReference type="Proteomes" id="UP000293719">
    <property type="component" value="Chromosome"/>
</dbReference>
<feature type="compositionally biased region" description="Low complexity" evidence="8">
    <location>
        <begin position="44"/>
        <end position="56"/>
    </location>
</feature>
<keyword evidence="11" id="KW-1185">Reference proteome</keyword>
<feature type="domain" description="Uracil-DNA glycosylase-like" evidence="9">
    <location>
        <begin position="117"/>
        <end position="269"/>
    </location>
</feature>
<dbReference type="SMART" id="SM00986">
    <property type="entry name" value="UDG"/>
    <property type="match status" value="1"/>
</dbReference>
<organism evidence="10 11">
    <name type="scientific">Roseitalea porphyridii</name>
    <dbReference type="NCBI Taxonomy" id="1852022"/>
    <lineage>
        <taxon>Bacteria</taxon>
        <taxon>Pseudomonadati</taxon>
        <taxon>Pseudomonadota</taxon>
        <taxon>Alphaproteobacteria</taxon>
        <taxon>Hyphomicrobiales</taxon>
        <taxon>Ahrensiaceae</taxon>
        <taxon>Roseitalea</taxon>
    </lineage>
</organism>
<keyword evidence="4" id="KW-0378">Hydrolase</keyword>
<evidence type="ECO:0000256" key="7">
    <source>
        <dbReference type="ARBA" id="ARBA00023204"/>
    </source>
</evidence>
<dbReference type="PANTHER" id="PTHR33693:SF1">
    <property type="entry name" value="TYPE-4 URACIL-DNA GLYCOSYLASE"/>
    <property type="match status" value="1"/>
</dbReference>
<evidence type="ECO:0000256" key="4">
    <source>
        <dbReference type="ARBA" id="ARBA00022801"/>
    </source>
</evidence>
<feature type="region of interest" description="Disordered" evidence="8">
    <location>
        <begin position="44"/>
        <end position="74"/>
    </location>
</feature>
<dbReference type="GO" id="GO:0006281">
    <property type="term" value="P:DNA repair"/>
    <property type="evidence" value="ECO:0007669"/>
    <property type="project" value="UniProtKB-KW"/>
</dbReference>
<dbReference type="InterPro" id="IPR051536">
    <property type="entry name" value="UDG_Type-4/5"/>
</dbReference>
<evidence type="ECO:0000313" key="11">
    <source>
        <dbReference type="Proteomes" id="UP000293719"/>
    </source>
</evidence>
<dbReference type="GeneID" id="90766762"/>
<keyword evidence="1" id="KW-0004">4Fe-4S</keyword>
<dbReference type="GO" id="GO:0097506">
    <property type="term" value="F:deaminated base DNA N-glycosylase activity"/>
    <property type="evidence" value="ECO:0007669"/>
    <property type="project" value="UniProtKB-ARBA"/>
</dbReference>
<evidence type="ECO:0000256" key="8">
    <source>
        <dbReference type="SAM" id="MobiDB-lite"/>
    </source>
</evidence>
<keyword evidence="7" id="KW-0234">DNA repair</keyword>
<dbReference type="GO" id="GO:0046872">
    <property type="term" value="F:metal ion binding"/>
    <property type="evidence" value="ECO:0007669"/>
    <property type="project" value="UniProtKB-KW"/>
</dbReference>
<name>A0A4V1A3S3_9HYPH</name>
<evidence type="ECO:0000256" key="5">
    <source>
        <dbReference type="ARBA" id="ARBA00023004"/>
    </source>
</evidence>
<reference evidence="10 11" key="1">
    <citation type="journal article" date="2017" name="Int. J. Syst. Evol. Microbiol.">
        <title>Roseitalea porphyridii gen. nov., sp. nov., isolated from a red alga, and reclassification of Hoeflea suaedae Chung et al. 2013 as Pseudohoeflea suaedae gen. nov., comb. nov.</title>
        <authorList>
            <person name="Hyeon J.W."/>
            <person name="Jeong S.E."/>
            <person name="Baek K."/>
            <person name="Jeon C.O."/>
        </authorList>
    </citation>
    <scope>NUCLEOTIDE SEQUENCE [LARGE SCALE GENOMIC DNA]</scope>
    <source>
        <strain evidence="10 11">MA7-20</strain>
    </source>
</reference>
<keyword evidence="5" id="KW-0408">Iron</keyword>
<dbReference type="SMART" id="SM00987">
    <property type="entry name" value="UreE_C"/>
    <property type="match status" value="1"/>
</dbReference>
<dbReference type="SUPFAM" id="SSF52141">
    <property type="entry name" value="Uracil-DNA glycosylase-like"/>
    <property type="match status" value="1"/>
</dbReference>
<keyword evidence="3" id="KW-0227">DNA damage</keyword>
<dbReference type="InterPro" id="IPR005122">
    <property type="entry name" value="Uracil-DNA_glycosylase-like"/>
</dbReference>
<dbReference type="CDD" id="cd10030">
    <property type="entry name" value="UDG-F4_TTUDGA_SPO1dp_like"/>
    <property type="match status" value="1"/>
</dbReference>
<keyword evidence="2" id="KW-0479">Metal-binding</keyword>
<evidence type="ECO:0000256" key="3">
    <source>
        <dbReference type="ARBA" id="ARBA00022763"/>
    </source>
</evidence>
<protein>
    <submittedName>
        <fullName evidence="10">Uracil-DNA glycosylase</fullName>
    </submittedName>
</protein>
<evidence type="ECO:0000256" key="2">
    <source>
        <dbReference type="ARBA" id="ARBA00022723"/>
    </source>
</evidence>
<evidence type="ECO:0000313" key="10">
    <source>
        <dbReference type="EMBL" id="QBK30118.1"/>
    </source>
</evidence>
<keyword evidence="6" id="KW-0411">Iron-sulfur</keyword>
<evidence type="ECO:0000256" key="1">
    <source>
        <dbReference type="ARBA" id="ARBA00022485"/>
    </source>
</evidence>
<accession>A0A4V1A3S3</accession>
<dbReference type="OrthoDB" id="5290748at2"/>
<dbReference type="KEGG" id="rpod:E0E05_05585"/>
<dbReference type="InterPro" id="IPR036895">
    <property type="entry name" value="Uracil-DNA_glycosylase-like_sf"/>
</dbReference>
<evidence type="ECO:0000256" key="6">
    <source>
        <dbReference type="ARBA" id="ARBA00023014"/>
    </source>
</evidence>
<dbReference type="GO" id="GO:0051539">
    <property type="term" value="F:4 iron, 4 sulfur cluster binding"/>
    <property type="evidence" value="ECO:0007669"/>
    <property type="project" value="UniProtKB-KW"/>
</dbReference>
<dbReference type="Gene3D" id="3.40.470.10">
    <property type="entry name" value="Uracil-DNA glycosylase-like domain"/>
    <property type="match status" value="1"/>
</dbReference>
<dbReference type="Pfam" id="PF03167">
    <property type="entry name" value="UDG"/>
    <property type="match status" value="1"/>
</dbReference>
<evidence type="ECO:0000259" key="9">
    <source>
        <dbReference type="SMART" id="SM00986"/>
    </source>
</evidence>
<dbReference type="EMBL" id="CP036532">
    <property type="protein sequence ID" value="QBK30118.1"/>
    <property type="molecule type" value="Genomic_DNA"/>
</dbReference>
<dbReference type="RefSeq" id="WP_131615820.1">
    <property type="nucleotide sequence ID" value="NZ_CP036532.1"/>
</dbReference>
<dbReference type="AlphaFoldDB" id="A0A4V1A3S3"/>
<gene>
    <name evidence="10" type="ORF">E0E05_05585</name>
</gene>